<gene>
    <name evidence="5" type="ORF">CC77DRAFT_1029356</name>
</gene>
<evidence type="ECO:0000256" key="3">
    <source>
        <dbReference type="SAM" id="MobiDB-lite"/>
    </source>
</evidence>
<dbReference type="Proteomes" id="UP000077248">
    <property type="component" value="Unassembled WGS sequence"/>
</dbReference>
<dbReference type="Pfam" id="PF02194">
    <property type="entry name" value="PXA"/>
    <property type="match status" value="1"/>
</dbReference>
<dbReference type="GeneID" id="29112099"/>
<dbReference type="PROSITE" id="PS51207">
    <property type="entry name" value="PXA"/>
    <property type="match status" value="1"/>
</dbReference>
<feature type="compositionally biased region" description="Polar residues" evidence="3">
    <location>
        <begin position="382"/>
        <end position="400"/>
    </location>
</feature>
<dbReference type="GO" id="GO:0035091">
    <property type="term" value="F:phosphatidylinositol binding"/>
    <property type="evidence" value="ECO:0007669"/>
    <property type="project" value="TreeGrafter"/>
</dbReference>
<keyword evidence="2" id="KW-0963">Cytoplasm</keyword>
<feature type="compositionally biased region" description="Polar residues" evidence="3">
    <location>
        <begin position="30"/>
        <end position="54"/>
    </location>
</feature>
<dbReference type="GO" id="GO:0045022">
    <property type="term" value="P:early endosome to late endosome transport"/>
    <property type="evidence" value="ECO:0007669"/>
    <property type="project" value="TreeGrafter"/>
</dbReference>
<organism evidence="5 6">
    <name type="scientific">Alternaria alternata</name>
    <name type="common">Alternaria rot fungus</name>
    <name type="synonym">Torula alternata</name>
    <dbReference type="NCBI Taxonomy" id="5599"/>
    <lineage>
        <taxon>Eukaryota</taxon>
        <taxon>Fungi</taxon>
        <taxon>Dikarya</taxon>
        <taxon>Ascomycota</taxon>
        <taxon>Pezizomycotina</taxon>
        <taxon>Dothideomycetes</taxon>
        <taxon>Pleosporomycetidae</taxon>
        <taxon>Pleosporales</taxon>
        <taxon>Pleosporineae</taxon>
        <taxon>Pleosporaceae</taxon>
        <taxon>Alternaria</taxon>
        <taxon>Alternaria sect. Alternaria</taxon>
        <taxon>Alternaria alternata complex</taxon>
    </lineage>
</organism>
<evidence type="ECO:0000313" key="6">
    <source>
        <dbReference type="Proteomes" id="UP000077248"/>
    </source>
</evidence>
<dbReference type="OMA" id="KEFVYSW"/>
<dbReference type="KEGG" id="aalt:CC77DRAFT_1029356"/>
<evidence type="ECO:0000256" key="1">
    <source>
        <dbReference type="ARBA" id="ARBA00004496"/>
    </source>
</evidence>
<dbReference type="GO" id="GO:0005770">
    <property type="term" value="C:late endosome"/>
    <property type="evidence" value="ECO:0007669"/>
    <property type="project" value="TreeGrafter"/>
</dbReference>
<feature type="region of interest" description="Disordered" evidence="3">
    <location>
        <begin position="382"/>
        <end position="404"/>
    </location>
</feature>
<evidence type="ECO:0000259" key="4">
    <source>
        <dbReference type="PROSITE" id="PS51207"/>
    </source>
</evidence>
<dbReference type="SMART" id="SM00313">
    <property type="entry name" value="PXA"/>
    <property type="match status" value="1"/>
</dbReference>
<feature type="region of interest" description="Disordered" evidence="3">
    <location>
        <begin position="1"/>
        <end position="56"/>
    </location>
</feature>
<feature type="compositionally biased region" description="Basic and acidic residues" evidence="3">
    <location>
        <begin position="1"/>
        <end position="10"/>
    </location>
</feature>
<comment type="subcellular location">
    <subcellularLocation>
        <location evidence="1">Cytoplasm</location>
    </subcellularLocation>
</comment>
<dbReference type="EMBL" id="KV441473">
    <property type="protein sequence ID" value="OAG23375.1"/>
    <property type="molecule type" value="Genomic_DNA"/>
</dbReference>
<dbReference type="VEuPathDB" id="FungiDB:CC77DRAFT_1029356"/>
<keyword evidence="6" id="KW-1185">Reference proteome</keyword>
<evidence type="ECO:0000256" key="2">
    <source>
        <dbReference type="ARBA" id="ARBA00022490"/>
    </source>
</evidence>
<sequence length="589" mass="64584">MTESMSRDPDVPLPQPPSSQTPISSIPGATGSTLQNHTRATTRPTETQKTQVDTASDKATAAFIRRTLCSHNVLLGNGEKARSTPRPIGDVLPPLTSSNEVDLQLYGIISVIIKEFVQTWYSKITPDQVFVNEVIQIIAHCTRGLEQRLRKVDLESLLLDEIPELLEAHLTSFRIAKNQAASSNSLVSDPRLIYHTLHPHPALSPVPTDDAPATVLEQRESESAWRQLLIHGVLALLLPTEDLKNGCLRALVAEIFAEMILGNGISGKACEGWVLWEGITRIAEVLQTDATKEKDPQSDDPNAEQSLTRLERYGLLSPHGGTEVHPEERLDAGQNRHNTPVVYTSGAFWAIIQYAFLAFTAVRAVILSLATLSSLPSRIATSEQSSVEAGSQSQTPQAENIASRRPLEAKRPVVSMGLWSCVAQLVELDVRMPWLLGFISMLHRGALAGPGRVGETDGVLDRFLAHTFHTRILNPAFIPVALRTLRATLFPNNALGPPRQIPTDEEIEAIKHCCAATLLDLVPPKVAAAFFASDGRDTQVRQIEDILGCLDDAYLNKHLVFQIVELIGLRLFPELGEQGVKDLLDERIS</sequence>
<proteinExistence type="predicted"/>
<accession>A0A177DUE9</accession>
<protein>
    <recommendedName>
        <fullName evidence="4">PXA domain-containing protein</fullName>
    </recommendedName>
</protein>
<dbReference type="InterPro" id="IPR051837">
    <property type="entry name" value="SortingNexin/PXDomain-PKLike"/>
</dbReference>
<dbReference type="GO" id="GO:0005769">
    <property type="term" value="C:early endosome"/>
    <property type="evidence" value="ECO:0007669"/>
    <property type="project" value="TreeGrafter"/>
</dbReference>
<dbReference type="PANTHER" id="PTHR22999">
    <property type="entry name" value="PX SERINE/THREONINE KINASE PXK"/>
    <property type="match status" value="1"/>
</dbReference>
<evidence type="ECO:0000313" key="5">
    <source>
        <dbReference type="EMBL" id="OAG23375.1"/>
    </source>
</evidence>
<reference evidence="5 6" key="1">
    <citation type="submission" date="2016-05" db="EMBL/GenBank/DDBJ databases">
        <title>Comparative analysis of secretome profiles of manganese(II)-oxidizing ascomycete fungi.</title>
        <authorList>
            <consortium name="DOE Joint Genome Institute"/>
            <person name="Zeiner C.A."/>
            <person name="Purvine S.O."/>
            <person name="Zink E.M."/>
            <person name="Wu S."/>
            <person name="Pasa-Tolic L."/>
            <person name="Chaput D.L."/>
            <person name="Haridas S."/>
            <person name="Grigoriev I.V."/>
            <person name="Santelli C.M."/>
            <person name="Hansel C.M."/>
        </authorList>
    </citation>
    <scope>NUCLEOTIDE SEQUENCE [LARGE SCALE GENOMIC DNA]</scope>
    <source>
        <strain evidence="5 6">SRC1lrK2f</strain>
    </source>
</reference>
<dbReference type="PANTHER" id="PTHR22999:SF23">
    <property type="entry name" value="SORTING NEXIN-16"/>
    <property type="match status" value="1"/>
</dbReference>
<dbReference type="STRING" id="5599.A0A177DUE9"/>
<dbReference type="RefSeq" id="XP_018388796.1">
    <property type="nucleotide sequence ID" value="XM_018526505.1"/>
</dbReference>
<dbReference type="InterPro" id="IPR003114">
    <property type="entry name" value="Phox_assoc"/>
</dbReference>
<feature type="domain" description="PXA" evidence="4">
    <location>
        <begin position="98"/>
        <end position="287"/>
    </location>
</feature>
<dbReference type="AlphaFoldDB" id="A0A177DUE9"/>
<name>A0A177DUE9_ALTAL</name>